<dbReference type="PROSITE" id="PS51063">
    <property type="entry name" value="HTH_CRP_2"/>
    <property type="match status" value="1"/>
</dbReference>
<dbReference type="InterPro" id="IPR018490">
    <property type="entry name" value="cNMP-bd_dom_sf"/>
</dbReference>
<sequence>MAYLHNEIRNETHLVPGLPVDGEQAWSDFMNSVNTKICRFAQHDVIFYEGDMADRVFEIVEGAVMLYKLLPDGRRQVVEMLGPQALFGIPAHGIYDCAAETLVPTVLRSLRRRDLEEQMDLQQHITRCLLSQMERLHDHAVLLGRKSATERVASFLFRFVANRGGVGCTGPAKGETDEETVRLNMTRQEIADFLGLTIETVSRVFSDMKRRGVICIEKTDQIRINNVCGLCHLTGAH</sequence>
<evidence type="ECO:0000313" key="7">
    <source>
        <dbReference type="Proteomes" id="UP001209755"/>
    </source>
</evidence>
<dbReference type="InterPro" id="IPR012318">
    <property type="entry name" value="HTH_CRP"/>
</dbReference>
<dbReference type="InterPro" id="IPR036388">
    <property type="entry name" value="WH-like_DNA-bd_sf"/>
</dbReference>
<keyword evidence="3" id="KW-0804">Transcription</keyword>
<feature type="domain" description="HTH crp-type" evidence="5">
    <location>
        <begin position="146"/>
        <end position="228"/>
    </location>
</feature>
<dbReference type="InterPro" id="IPR018335">
    <property type="entry name" value="Tscrpt_reg_HTH_Crp-type_CS"/>
</dbReference>
<name>A0ABT3H7U2_9HYPH</name>
<organism evidence="6 7">
    <name type="scientific">Rhodobium gokarnense</name>
    <dbReference type="NCBI Taxonomy" id="364296"/>
    <lineage>
        <taxon>Bacteria</taxon>
        <taxon>Pseudomonadati</taxon>
        <taxon>Pseudomonadota</taxon>
        <taxon>Alphaproteobacteria</taxon>
        <taxon>Hyphomicrobiales</taxon>
        <taxon>Rhodobiaceae</taxon>
        <taxon>Rhodobium</taxon>
    </lineage>
</organism>
<dbReference type="InterPro" id="IPR014710">
    <property type="entry name" value="RmlC-like_jellyroll"/>
</dbReference>
<dbReference type="Proteomes" id="UP001209755">
    <property type="component" value="Unassembled WGS sequence"/>
</dbReference>
<comment type="caution">
    <text evidence="6">The sequence shown here is derived from an EMBL/GenBank/DDBJ whole genome shotgun (WGS) entry which is preliminary data.</text>
</comment>
<dbReference type="CDD" id="cd00038">
    <property type="entry name" value="CAP_ED"/>
    <property type="match status" value="1"/>
</dbReference>
<dbReference type="Gene3D" id="2.60.120.10">
    <property type="entry name" value="Jelly Rolls"/>
    <property type="match status" value="1"/>
</dbReference>
<dbReference type="Pfam" id="PF13545">
    <property type="entry name" value="HTH_Crp_2"/>
    <property type="match status" value="1"/>
</dbReference>
<evidence type="ECO:0000259" key="4">
    <source>
        <dbReference type="PROSITE" id="PS50042"/>
    </source>
</evidence>
<dbReference type="EMBL" id="JAOQNS010000002">
    <property type="protein sequence ID" value="MCW2306460.1"/>
    <property type="molecule type" value="Genomic_DNA"/>
</dbReference>
<evidence type="ECO:0000313" key="6">
    <source>
        <dbReference type="EMBL" id="MCW2306460.1"/>
    </source>
</evidence>
<accession>A0ABT3H7U2</accession>
<evidence type="ECO:0000256" key="1">
    <source>
        <dbReference type="ARBA" id="ARBA00023015"/>
    </source>
</evidence>
<dbReference type="PRINTS" id="PR00034">
    <property type="entry name" value="HTHCRP"/>
</dbReference>
<dbReference type="InterPro" id="IPR050397">
    <property type="entry name" value="Env_Response_Regulators"/>
</dbReference>
<evidence type="ECO:0000256" key="2">
    <source>
        <dbReference type="ARBA" id="ARBA00023125"/>
    </source>
</evidence>
<dbReference type="PANTHER" id="PTHR24567:SF75">
    <property type="entry name" value="FUMARATE AND NITRATE REDUCTION REGULATORY PROTEIN"/>
    <property type="match status" value="1"/>
</dbReference>
<keyword evidence="1" id="KW-0805">Transcription regulation</keyword>
<dbReference type="InterPro" id="IPR000595">
    <property type="entry name" value="cNMP-bd_dom"/>
</dbReference>
<protein>
    <submittedName>
        <fullName evidence="6">CRP/FNR family transcriptional regulator</fullName>
    </submittedName>
</protein>
<dbReference type="SUPFAM" id="SSF46785">
    <property type="entry name" value="Winged helix' DNA-binding domain"/>
    <property type="match status" value="1"/>
</dbReference>
<evidence type="ECO:0000259" key="5">
    <source>
        <dbReference type="PROSITE" id="PS51063"/>
    </source>
</evidence>
<keyword evidence="7" id="KW-1185">Reference proteome</keyword>
<gene>
    <name evidence="6" type="ORF">M2319_000779</name>
</gene>
<dbReference type="SMART" id="SM00100">
    <property type="entry name" value="cNMP"/>
    <property type="match status" value="1"/>
</dbReference>
<dbReference type="SMART" id="SM00419">
    <property type="entry name" value="HTH_CRP"/>
    <property type="match status" value="1"/>
</dbReference>
<dbReference type="RefSeq" id="WP_264600127.1">
    <property type="nucleotide sequence ID" value="NZ_JAOQNS010000002.1"/>
</dbReference>
<keyword evidence="2" id="KW-0238">DNA-binding</keyword>
<feature type="domain" description="Cyclic nucleotide-binding" evidence="4">
    <location>
        <begin position="40"/>
        <end position="88"/>
    </location>
</feature>
<dbReference type="PANTHER" id="PTHR24567">
    <property type="entry name" value="CRP FAMILY TRANSCRIPTIONAL REGULATORY PROTEIN"/>
    <property type="match status" value="1"/>
</dbReference>
<dbReference type="InterPro" id="IPR036390">
    <property type="entry name" value="WH_DNA-bd_sf"/>
</dbReference>
<dbReference type="SUPFAM" id="SSF51206">
    <property type="entry name" value="cAMP-binding domain-like"/>
    <property type="match status" value="1"/>
</dbReference>
<proteinExistence type="predicted"/>
<dbReference type="Gene3D" id="1.10.10.10">
    <property type="entry name" value="Winged helix-like DNA-binding domain superfamily/Winged helix DNA-binding domain"/>
    <property type="match status" value="1"/>
</dbReference>
<reference evidence="7" key="1">
    <citation type="submission" date="2023-07" db="EMBL/GenBank/DDBJ databases">
        <title>Genome sequencing of Purple Non-Sulfur Bacteria from various extreme environments.</title>
        <authorList>
            <person name="Mayer M."/>
        </authorList>
    </citation>
    <scope>NUCLEOTIDE SEQUENCE [LARGE SCALE GENOMIC DNA]</scope>
    <source>
        <strain evidence="7">DSM 17935</strain>
    </source>
</reference>
<dbReference type="Pfam" id="PF00027">
    <property type="entry name" value="cNMP_binding"/>
    <property type="match status" value="1"/>
</dbReference>
<evidence type="ECO:0000256" key="3">
    <source>
        <dbReference type="ARBA" id="ARBA00023163"/>
    </source>
</evidence>
<dbReference type="PROSITE" id="PS00042">
    <property type="entry name" value="HTH_CRP_1"/>
    <property type="match status" value="1"/>
</dbReference>
<dbReference type="CDD" id="cd00092">
    <property type="entry name" value="HTH_CRP"/>
    <property type="match status" value="1"/>
</dbReference>
<dbReference type="PROSITE" id="PS50042">
    <property type="entry name" value="CNMP_BINDING_3"/>
    <property type="match status" value="1"/>
</dbReference>